<evidence type="ECO:0000313" key="2">
    <source>
        <dbReference type="Proteomes" id="UP000013148"/>
    </source>
</evidence>
<evidence type="ECO:0008006" key="3">
    <source>
        <dbReference type="Google" id="ProtNLM"/>
    </source>
</evidence>
<reference evidence="1 2" key="1">
    <citation type="submission" date="2013-02" db="EMBL/GenBank/DDBJ databases">
        <title>The Genome Sequence of Acinetobacter guillouiae NIPH 991.</title>
        <authorList>
            <consortium name="The Broad Institute Genome Sequencing Platform"/>
            <consortium name="The Broad Institute Genome Sequencing Center for Infectious Disease"/>
            <person name="Cerqueira G."/>
            <person name="Feldgarden M."/>
            <person name="Courvalin P."/>
            <person name="Perichon B."/>
            <person name="Grillot-Courvalin C."/>
            <person name="Clermont D."/>
            <person name="Rocha E."/>
            <person name="Yoon E.-J."/>
            <person name="Nemec A."/>
            <person name="Walker B."/>
            <person name="Young S.K."/>
            <person name="Zeng Q."/>
            <person name="Gargeya S."/>
            <person name="Fitzgerald M."/>
            <person name="Haas B."/>
            <person name="Abouelleil A."/>
            <person name="Alvarado L."/>
            <person name="Arachchi H.M."/>
            <person name="Berlin A.M."/>
            <person name="Chapman S.B."/>
            <person name="Dewar J."/>
            <person name="Goldberg J."/>
            <person name="Griggs A."/>
            <person name="Gujja S."/>
            <person name="Hansen M."/>
            <person name="Howarth C."/>
            <person name="Imamovic A."/>
            <person name="Larimer J."/>
            <person name="McCowan C."/>
            <person name="Murphy C."/>
            <person name="Neiman D."/>
            <person name="Pearson M."/>
            <person name="Priest M."/>
            <person name="Roberts A."/>
            <person name="Saif S."/>
            <person name="Shea T."/>
            <person name="Sisk P."/>
            <person name="Sykes S."/>
            <person name="Wortman J."/>
            <person name="Nusbaum C."/>
            <person name="Birren B."/>
        </authorList>
    </citation>
    <scope>NUCLEOTIDE SEQUENCE [LARGE SCALE GENOMIC DNA]</scope>
    <source>
        <strain evidence="1 2">NIPH 991</strain>
    </source>
</reference>
<gene>
    <name evidence="1" type="ORF">F964_01294</name>
</gene>
<dbReference type="Gene3D" id="3.40.50.450">
    <property type="match status" value="1"/>
</dbReference>
<dbReference type="RefSeq" id="WP_004818682.1">
    <property type="nucleotide sequence ID" value="NZ_KB849456.1"/>
</dbReference>
<dbReference type="HOGENOM" id="CLU_2191258_0_0_6"/>
<dbReference type="Proteomes" id="UP000013148">
    <property type="component" value="Unassembled WGS sequence"/>
</dbReference>
<proteinExistence type="predicted"/>
<dbReference type="AlphaFoldDB" id="N8YED1"/>
<protein>
    <recommendedName>
        <fullName evidence="3">Nucleoside 2-deoxyribosyltransferase</fullName>
    </recommendedName>
</protein>
<accession>N8YED1</accession>
<dbReference type="eggNOG" id="ENOG5033UZM">
    <property type="taxonomic scope" value="Bacteria"/>
</dbReference>
<keyword evidence="2" id="KW-1185">Reference proteome</keyword>
<dbReference type="EMBL" id="APPJ01000009">
    <property type="protein sequence ID" value="ENV17978.1"/>
    <property type="molecule type" value="Genomic_DNA"/>
</dbReference>
<name>N8YED1_ACIGI</name>
<organism evidence="1 2">
    <name type="scientific">Acinetobacter guillouiae NIPH 991</name>
    <dbReference type="NCBI Taxonomy" id="1217656"/>
    <lineage>
        <taxon>Bacteria</taxon>
        <taxon>Pseudomonadati</taxon>
        <taxon>Pseudomonadota</taxon>
        <taxon>Gammaproteobacteria</taxon>
        <taxon>Moraxellales</taxon>
        <taxon>Moraxellaceae</taxon>
        <taxon>Acinetobacter</taxon>
    </lineage>
</organism>
<sequence length="108" mass="11967">MADNNTSEKLVCGIIMPIAAMGIEYPEGHWIDIRTILHRAIERAGFIPRIVSDSEDATIIHKSIIQNIYNDAIIVCDVSGKNANVMFELGMRLAFNKPVVIIKDDLTG</sequence>
<evidence type="ECO:0000313" key="1">
    <source>
        <dbReference type="EMBL" id="ENV17978.1"/>
    </source>
</evidence>
<comment type="caution">
    <text evidence="1">The sequence shown here is derived from an EMBL/GenBank/DDBJ whole genome shotgun (WGS) entry which is preliminary data.</text>
</comment>